<keyword evidence="4" id="KW-0969">Cilium</keyword>
<dbReference type="Pfam" id="PF22544">
    <property type="entry name" value="HYDIN_VesB_CFA65-like_Ig"/>
    <property type="match status" value="1"/>
</dbReference>
<dbReference type="Pfam" id="PF05050">
    <property type="entry name" value="Methyltransf_21"/>
    <property type="match status" value="1"/>
</dbReference>
<reference evidence="8 9" key="1">
    <citation type="submission" date="2016-02" db="EMBL/GenBank/DDBJ databases">
        <title>Genome analysis of coral dinoflagellate symbionts highlights evolutionary adaptations to a symbiotic lifestyle.</title>
        <authorList>
            <person name="Aranda M."/>
            <person name="Li Y."/>
            <person name="Liew Y.J."/>
            <person name="Baumgarten S."/>
            <person name="Simakov O."/>
            <person name="Wilson M."/>
            <person name="Piel J."/>
            <person name="Ashoor H."/>
            <person name="Bougouffa S."/>
            <person name="Bajic V.B."/>
            <person name="Ryu T."/>
            <person name="Ravasi T."/>
            <person name="Bayer T."/>
            <person name="Micklem G."/>
            <person name="Kim H."/>
            <person name="Bhak J."/>
            <person name="Lajeunesse T.C."/>
            <person name="Voolstra C.R."/>
        </authorList>
    </citation>
    <scope>NUCLEOTIDE SEQUENCE [LARGE SCALE GENOMIC DNA]</scope>
    <source>
        <strain evidence="8 9">CCMP2467</strain>
    </source>
</reference>
<dbReference type="SUPFAM" id="SSF53335">
    <property type="entry name" value="S-adenosyl-L-methionine-dependent methyltransferases"/>
    <property type="match status" value="1"/>
</dbReference>
<feature type="domain" description="HYDIN/VesB/CFA65-like Ig-like" evidence="7">
    <location>
        <begin position="421"/>
        <end position="498"/>
    </location>
</feature>
<dbReference type="PANTHER" id="PTHR46127">
    <property type="entry name" value="CILIA- AND FLAGELLA-ASSOCIATED PROTEIN 65"/>
    <property type="match status" value="1"/>
</dbReference>
<evidence type="ECO:0000256" key="3">
    <source>
        <dbReference type="ARBA" id="ARBA00022490"/>
    </source>
</evidence>
<gene>
    <name evidence="8" type="primary">Ccdc108</name>
    <name evidence="8" type="ORF">AK812_SmicGene9255</name>
</gene>
<evidence type="ECO:0000256" key="1">
    <source>
        <dbReference type="ARBA" id="ARBA00004138"/>
    </source>
</evidence>
<evidence type="ECO:0000313" key="9">
    <source>
        <dbReference type="Proteomes" id="UP000186817"/>
    </source>
</evidence>
<protein>
    <submittedName>
        <fullName evidence="8">Coiled-coil domain-containing protein 108</fullName>
    </submittedName>
</protein>
<dbReference type="GO" id="GO:0005929">
    <property type="term" value="C:cilium"/>
    <property type="evidence" value="ECO:0007669"/>
    <property type="project" value="UniProtKB-SubCell"/>
</dbReference>
<dbReference type="Gene3D" id="2.60.40.10">
    <property type="entry name" value="Immunoglobulins"/>
    <property type="match status" value="1"/>
</dbReference>
<evidence type="ECO:0000313" key="8">
    <source>
        <dbReference type="EMBL" id="OLQ07342.1"/>
    </source>
</evidence>
<evidence type="ECO:0000259" key="6">
    <source>
        <dbReference type="Pfam" id="PF05050"/>
    </source>
</evidence>
<dbReference type="AlphaFoldDB" id="A0A1Q9EIS9"/>
<keyword evidence="9" id="KW-1185">Reference proteome</keyword>
<dbReference type="InterPro" id="IPR029063">
    <property type="entry name" value="SAM-dependent_MTases_sf"/>
</dbReference>
<keyword evidence="5" id="KW-0966">Cell projection</keyword>
<name>A0A1Q9EIS9_SYMMI</name>
<proteinExistence type="predicted"/>
<dbReference type="Gene3D" id="3.40.50.150">
    <property type="entry name" value="Vaccinia Virus protein VP39"/>
    <property type="match status" value="1"/>
</dbReference>
<evidence type="ECO:0000256" key="4">
    <source>
        <dbReference type="ARBA" id="ARBA00023069"/>
    </source>
</evidence>
<dbReference type="GO" id="GO:0005737">
    <property type="term" value="C:cytoplasm"/>
    <property type="evidence" value="ECO:0007669"/>
    <property type="project" value="UniProtKB-SubCell"/>
</dbReference>
<dbReference type="InterPro" id="IPR006342">
    <property type="entry name" value="FkbM_mtfrase"/>
</dbReference>
<comment type="caution">
    <text evidence="8">The sequence shown here is derived from an EMBL/GenBank/DDBJ whole genome shotgun (WGS) entry which is preliminary data.</text>
</comment>
<dbReference type="EMBL" id="LSRX01000141">
    <property type="protein sequence ID" value="OLQ07342.1"/>
    <property type="molecule type" value="Genomic_DNA"/>
</dbReference>
<comment type="subcellular location">
    <subcellularLocation>
        <location evidence="1">Cell projection</location>
        <location evidence="1">Cilium</location>
    </subcellularLocation>
    <subcellularLocation>
        <location evidence="2">Cytoplasm</location>
    </subcellularLocation>
</comment>
<dbReference type="OrthoDB" id="415597at2759"/>
<sequence length="527" mass="59312">MRLSLLPILSHAWYGWREDETGIYAEVQVASAPFKSNFAHLKDGKPRRIWIEVGAHVWENLQYSPEFGRSENDFLISFEPLLDKYAMLLSEYKADVTERRPLGFQHQRGLVFPFAVGCDDRYTPFTVTTYDMCSTVLGMTSGSTGYWPEACSNAVDKRMVPCITLRHVIESWLSGQEVFYLKIDAQGFDLNVVQSAGPMLRKVEHIELEGACDRVSGLYASAPNCSTIWNHMNRAGYLCVWMHDIRSPEVKQALGMDALVSDRMRPWTSAGFGHGCSVLRTDQTMDVIRFLSPKRKVFDHMAPQFGNNGQLSRDERVQLYGIDCEDQVMWHEWTPGVESVQDLVLQNVALVTQKVKFKLPPTKEFDMPYPEPFKLAPGMKKVIPISFRPSKYVPHVDRVQIVTKGGSFFVTVKAVVKDVALSVPHFLDFGLCPTMERSQQQIEVYNTGTLKASMKWHARPPFTVRCPAPAVEVGQSVRCTIEFEPKTASVFDGLIACEVASGASIAVDEDDESSARSPEALLWGSRC</sequence>
<evidence type="ECO:0000256" key="2">
    <source>
        <dbReference type="ARBA" id="ARBA00004496"/>
    </source>
</evidence>
<feature type="domain" description="Methyltransferase FkbM" evidence="6">
    <location>
        <begin position="53"/>
        <end position="237"/>
    </location>
</feature>
<evidence type="ECO:0000256" key="5">
    <source>
        <dbReference type="ARBA" id="ARBA00023273"/>
    </source>
</evidence>
<keyword evidence="3" id="KW-0963">Cytoplasm</keyword>
<dbReference type="Proteomes" id="UP000186817">
    <property type="component" value="Unassembled WGS sequence"/>
</dbReference>
<dbReference type="InterPro" id="IPR053879">
    <property type="entry name" value="HYDIN_VesB_CFA65-like_Ig"/>
</dbReference>
<dbReference type="InterPro" id="IPR052614">
    <property type="entry name" value="CFAP65"/>
</dbReference>
<organism evidence="8 9">
    <name type="scientific">Symbiodinium microadriaticum</name>
    <name type="common">Dinoflagellate</name>
    <name type="synonym">Zooxanthella microadriatica</name>
    <dbReference type="NCBI Taxonomy" id="2951"/>
    <lineage>
        <taxon>Eukaryota</taxon>
        <taxon>Sar</taxon>
        <taxon>Alveolata</taxon>
        <taxon>Dinophyceae</taxon>
        <taxon>Suessiales</taxon>
        <taxon>Symbiodiniaceae</taxon>
        <taxon>Symbiodinium</taxon>
    </lineage>
</organism>
<accession>A0A1Q9EIS9</accession>
<evidence type="ECO:0000259" key="7">
    <source>
        <dbReference type="Pfam" id="PF22544"/>
    </source>
</evidence>
<dbReference type="InterPro" id="IPR013783">
    <property type="entry name" value="Ig-like_fold"/>
</dbReference>
<dbReference type="PANTHER" id="PTHR46127:SF1">
    <property type="entry name" value="CILIA- AND FLAGELLA-ASSOCIATED PROTEIN 65"/>
    <property type="match status" value="1"/>
</dbReference>